<sequence length="453" mass="48254">MHMRLSLRGITVAVLLLDYTIPQTAKAANENKEAFQALCAIYRISKNTINREQLTKATLPGEPTQIENLMLLTLHKTNYTNTTFGAWDKERAWTDRKKRFEGDNAKSEHGEYIIKEDSEAKAAGHSRLAKLLEAANSAHREALRVDAEISQAVTDVNTNLKAALFGSNNTDDSAAAIFDTRASACVAGGAKVGVSIASDMVCLFSGTSAADVCCKACGSTVYASGGATATNAKAGYDITKGVCEKVKLTTQPTAAGLAAAVQAVLQQIGNKQTNTNGYQRLGGGATAVACDGTSDTNTACVDYSTILGAGGAEQIPWVGKVLTAIKTLQKAESDTKELTVLASKLDQLNHQAWKTYYFSPKQDVTATSAKSYQLQTLESACTAAKDNQKACENLKEKGCIFNTETKSCELKKDVKAELEKATKNGIKDGKTTNTTGSNSVEINAPLLFSIFIL</sequence>
<evidence type="ECO:0000256" key="4">
    <source>
        <dbReference type="ARBA" id="ARBA00022622"/>
    </source>
</evidence>
<dbReference type="InterPro" id="IPR025932">
    <property type="entry name" value="Trypano_VSG_B_N_dom"/>
</dbReference>
<evidence type="ECO:0000256" key="7">
    <source>
        <dbReference type="ARBA" id="ARBA00023180"/>
    </source>
</evidence>
<accession>A0A1J0R948</accession>
<dbReference type="GO" id="GO:0005886">
    <property type="term" value="C:plasma membrane"/>
    <property type="evidence" value="ECO:0007669"/>
    <property type="project" value="UniProtKB-SubCell"/>
</dbReference>
<dbReference type="EMBL" id="KX700386">
    <property type="protein sequence ID" value="APD74342.1"/>
    <property type="molecule type" value="Genomic_DNA"/>
</dbReference>
<feature type="signal peptide" evidence="9">
    <location>
        <begin position="1"/>
        <end position="27"/>
    </location>
</feature>
<dbReference type="Pfam" id="PF13206">
    <property type="entry name" value="VSG_B"/>
    <property type="match status" value="1"/>
</dbReference>
<dbReference type="SUPFAM" id="SSF118251">
    <property type="entry name" value="Variant surface glycoprotein MITAT 1.2, VSG 221, C-terminal domain"/>
    <property type="match status" value="1"/>
</dbReference>
<evidence type="ECO:0000256" key="6">
    <source>
        <dbReference type="ARBA" id="ARBA00023136"/>
    </source>
</evidence>
<dbReference type="AlphaFoldDB" id="A0A1J0R948"/>
<dbReference type="VEuPathDB" id="TriTrypDB:Tb11.v5.0928"/>
<evidence type="ECO:0000256" key="1">
    <source>
        <dbReference type="ARBA" id="ARBA00002523"/>
    </source>
</evidence>
<evidence type="ECO:0000256" key="8">
    <source>
        <dbReference type="ARBA" id="ARBA00023288"/>
    </source>
</evidence>
<protein>
    <submittedName>
        <fullName evidence="11">Variant surface glycoprotein 1125.2934</fullName>
    </submittedName>
</protein>
<name>A0A1J0R948_9TRYP</name>
<evidence type="ECO:0000256" key="9">
    <source>
        <dbReference type="SAM" id="SignalP"/>
    </source>
</evidence>
<feature type="domain" description="Trypanosome variant surface glycoprotein B-type N-terminal" evidence="10">
    <location>
        <begin position="23"/>
        <end position="345"/>
    </location>
</feature>
<keyword evidence="8" id="KW-0449">Lipoprotein</keyword>
<dbReference type="VEuPathDB" id="TriTrypDB:Tb427_000113500"/>
<evidence type="ECO:0000313" key="11">
    <source>
        <dbReference type="EMBL" id="APD74342.1"/>
    </source>
</evidence>
<dbReference type="GO" id="GO:0098552">
    <property type="term" value="C:side of membrane"/>
    <property type="evidence" value="ECO:0007669"/>
    <property type="project" value="UniProtKB-KW"/>
</dbReference>
<reference evidence="11" key="1">
    <citation type="submission" date="2016-08" db="EMBL/GenBank/DDBJ databases">
        <title>VSG repertoire of Trypanosoma brucei EATRO 1125.</title>
        <authorList>
            <person name="Cross G.A."/>
        </authorList>
    </citation>
    <scope>NUCLEOTIDE SEQUENCE</scope>
    <source>
        <strain evidence="11">EATRO 1125</strain>
    </source>
</reference>
<keyword evidence="7" id="KW-0325">Glycoprotein</keyword>
<keyword evidence="3" id="KW-1003">Cell membrane</keyword>
<dbReference type="InterPro" id="IPR027446">
    <property type="entry name" value="VSG_C_dom_sf"/>
</dbReference>
<keyword evidence="4" id="KW-0336">GPI-anchor</keyword>
<proteinExistence type="predicted"/>
<organism evidence="11">
    <name type="scientific">Trypanosoma brucei</name>
    <dbReference type="NCBI Taxonomy" id="5691"/>
    <lineage>
        <taxon>Eukaryota</taxon>
        <taxon>Discoba</taxon>
        <taxon>Euglenozoa</taxon>
        <taxon>Kinetoplastea</taxon>
        <taxon>Metakinetoplastina</taxon>
        <taxon>Trypanosomatida</taxon>
        <taxon>Trypanosomatidae</taxon>
        <taxon>Trypanosoma</taxon>
    </lineage>
</organism>
<feature type="chain" id="PRO_5009615346" evidence="9">
    <location>
        <begin position="28"/>
        <end position="453"/>
    </location>
</feature>
<keyword evidence="6" id="KW-0472">Membrane</keyword>
<comment type="subcellular location">
    <subcellularLocation>
        <location evidence="2">Cell membrane</location>
        <topology evidence="2">Lipid-anchor</topology>
        <topology evidence="2">GPI-anchor</topology>
    </subcellularLocation>
</comment>
<keyword evidence="5 9" id="KW-0732">Signal</keyword>
<evidence type="ECO:0000256" key="5">
    <source>
        <dbReference type="ARBA" id="ARBA00022729"/>
    </source>
</evidence>
<evidence type="ECO:0000259" key="10">
    <source>
        <dbReference type="Pfam" id="PF13206"/>
    </source>
</evidence>
<evidence type="ECO:0000256" key="3">
    <source>
        <dbReference type="ARBA" id="ARBA00022475"/>
    </source>
</evidence>
<comment type="function">
    <text evidence="1">VSG forms a coat on the surface of the parasite. The trypanosome evades the immune response of the host by expressing a series of antigenically distinct VSGs from an estimated 1000 VSG genes.</text>
</comment>
<evidence type="ECO:0000256" key="2">
    <source>
        <dbReference type="ARBA" id="ARBA00004609"/>
    </source>
</evidence>